<comment type="subunit">
    <text evidence="1">Component of the ESCRT-0 complex composed of HSE1 and VPS27.</text>
</comment>
<dbReference type="AlphaFoldDB" id="A0A061HGJ1"/>
<dbReference type="Pfam" id="PF21936">
    <property type="entry name" value="Pcf11_C"/>
    <property type="match status" value="1"/>
</dbReference>
<dbReference type="InterPro" id="IPR021605">
    <property type="entry name" value="Pcf11_Clp1-ID"/>
</dbReference>
<dbReference type="SMART" id="SM00582">
    <property type="entry name" value="RPR"/>
    <property type="match status" value="1"/>
</dbReference>
<dbReference type="GO" id="GO:0000993">
    <property type="term" value="F:RNA polymerase II complex binding"/>
    <property type="evidence" value="ECO:0007669"/>
    <property type="project" value="InterPro"/>
</dbReference>
<dbReference type="Gene3D" id="1.25.40.90">
    <property type="match status" value="1"/>
</dbReference>
<reference evidence="5" key="2">
    <citation type="submission" date="2013-01" db="EMBL/GenBank/DDBJ databases">
        <title>The wheat powdery mildew genome reveals unique evolution of an obligate biotroph.</title>
        <authorList>
            <person name="Oberhaensli S."/>
            <person name="Wicker T."/>
            <person name="Keller B."/>
        </authorList>
    </citation>
    <scope>NUCLEOTIDE SEQUENCE</scope>
    <source>
        <strain evidence="5">96224</strain>
    </source>
</reference>
<dbReference type="PANTHER" id="PTHR15921">
    <property type="entry name" value="PRE-MRNA CLEAVAGE COMPLEX II"/>
    <property type="match status" value="1"/>
</dbReference>
<dbReference type="OrthoDB" id="343582at2759"/>
<dbReference type="GO" id="GO:0043130">
    <property type="term" value="F:ubiquitin binding"/>
    <property type="evidence" value="ECO:0007669"/>
    <property type="project" value="InterPro"/>
</dbReference>
<dbReference type="InterPro" id="IPR047415">
    <property type="entry name" value="Pcf11_CID"/>
</dbReference>
<dbReference type="FunFam" id="1.25.40.90:FF:000016">
    <property type="entry name" value="mRNA cleavage factor complex component Pcf11"/>
    <property type="match status" value="1"/>
</dbReference>
<feature type="domain" description="VHS" evidence="3">
    <location>
        <begin position="48"/>
        <end position="125"/>
    </location>
</feature>
<evidence type="ECO:0000313" key="7">
    <source>
        <dbReference type="Proteomes" id="UP000053110"/>
    </source>
</evidence>
<dbReference type="GO" id="GO:0005849">
    <property type="term" value="C:mRNA cleavage factor complex"/>
    <property type="evidence" value="ECO:0007669"/>
    <property type="project" value="InterPro"/>
</dbReference>
<feature type="region of interest" description="Disordered" evidence="2">
    <location>
        <begin position="287"/>
        <end position="327"/>
    </location>
</feature>
<evidence type="ECO:0000259" key="4">
    <source>
        <dbReference type="PROSITE" id="PS51391"/>
    </source>
</evidence>
<feature type="compositionally biased region" description="Pro residues" evidence="2">
    <location>
        <begin position="176"/>
        <end position="192"/>
    </location>
</feature>
<dbReference type="InterPro" id="IPR054127">
    <property type="entry name" value="Pcf11_C"/>
</dbReference>
<dbReference type="GO" id="GO:0003729">
    <property type="term" value="F:mRNA binding"/>
    <property type="evidence" value="ECO:0007669"/>
    <property type="project" value="InterPro"/>
</dbReference>
<feature type="compositionally biased region" description="Polar residues" evidence="2">
    <location>
        <begin position="296"/>
        <end position="327"/>
    </location>
</feature>
<dbReference type="InterPro" id="IPR006569">
    <property type="entry name" value="CID_dom"/>
</dbReference>
<dbReference type="InterPro" id="IPR002014">
    <property type="entry name" value="VHS_dom"/>
</dbReference>
<protein>
    <submittedName>
        <fullName evidence="6">Bgt-391</fullName>
    </submittedName>
    <submittedName>
        <fullName evidence="5">mRNA 3' end processing factor</fullName>
    </submittedName>
</protein>
<feature type="compositionally biased region" description="Polar residues" evidence="2">
    <location>
        <begin position="156"/>
        <end position="174"/>
    </location>
</feature>
<accession>A0A061HGJ1</accession>
<dbReference type="InterPro" id="IPR045154">
    <property type="entry name" value="PCF11-like"/>
</dbReference>
<reference evidence="7" key="1">
    <citation type="journal article" date="2013" name="Nat. Genet.">
        <title>The wheat powdery mildew genome shows the unique evolution of an obligate biotroph.</title>
        <authorList>
            <person name="Wicker T."/>
            <person name="Oberhaensli S."/>
            <person name="Parlange F."/>
            <person name="Buchmann J.P."/>
            <person name="Shatalina M."/>
            <person name="Roffler S."/>
            <person name="Ben-David R."/>
            <person name="Dolezel J."/>
            <person name="Simkova H."/>
            <person name="Schulze-Lefert P."/>
            <person name="Spanu P.D."/>
            <person name="Bruggmann R."/>
            <person name="Amselem J."/>
            <person name="Quesneville H."/>
            <person name="Ver Loren van Themaat E."/>
            <person name="Paape T."/>
            <person name="Shimizu K.K."/>
            <person name="Keller B."/>
        </authorList>
    </citation>
    <scope>NUCLEOTIDE SEQUENCE [LARGE SCALE GENOMIC DNA]</scope>
    <source>
        <strain evidence="7">96224</strain>
    </source>
</reference>
<sequence>MSSAMSDEVAEDYRIALEALTLNSRYEISNLTVIAKENTEHALAISEALKDHIKTTSPQKKLPSFYVLDSVVKNVGTPYTLFFGRQLYTTFMEAYALVDNNVRRKMDEMLKTWKEPVPGSMDTRPVFPPEVTRPIENALIKAKTSFLQAHQEHMRTQQMTNRGRQQPTQPSYRETPTPPNVQRPIQPQPQPQPQHQLSSTGSNYTTQKFFPPENQSYPASFGNQAFPSLTNGHQYPSVPTVLPFSGQPSDQQYIGGENFQLGSGASRPQYDNQSRVQSFAVPLRGDLPYGQFDARQPNQQYGQQTTSPPNWQQYTSQGFQSGEASRDTLNSDVERLIAESKAAWARNMQDTAASTRLKALLDLQSILQNQKLPPDQIALIRNQVAQLSEASMAQSVAKAPSTHAIAPSFLTPQNSLDSLLGPGALAALLARQSASPQFLNQPSAQLHPPQSPSTQTPYQFTPQATSATPNANISNSLGANGNDASNAGSNAVLLDKLRAAGIIGGSTATDLTSNTAKQVFQPAGLPIPSPRLKVAGMEIPKDLVLKSASLKIPRPHLISSLYENLGVPCSQCGRRFLPDIEGKKKKEAHMDWHFRVRRRMEEAETRGQHRSWYVDELDWIKSREIEQETVGATSELAIIPSTSTALKAPPLEYIPVPDDAASANCLCPICQEKFEMIWLDEAQEFVWMDAKVVGEKTYHASCYAEVSKNISSQVGIGNPEQTVLGKRKADDELMTFKTKIKSEPLA</sequence>
<evidence type="ECO:0000259" key="3">
    <source>
        <dbReference type="PROSITE" id="PS50179"/>
    </source>
</evidence>
<name>A0A061HGJ1_BLUGR</name>
<evidence type="ECO:0000313" key="6">
    <source>
        <dbReference type="EMBL" id="SUZ10705.1"/>
    </source>
</evidence>
<feature type="region of interest" description="Disordered" evidence="2">
    <location>
        <begin position="244"/>
        <end position="273"/>
    </location>
</feature>
<evidence type="ECO:0000313" key="5">
    <source>
        <dbReference type="EMBL" id="EPQ64437.1"/>
    </source>
</evidence>
<dbReference type="GO" id="GO:0006369">
    <property type="term" value="P:termination of RNA polymerase II transcription"/>
    <property type="evidence" value="ECO:0007669"/>
    <property type="project" value="InterPro"/>
</dbReference>
<dbReference type="GO" id="GO:0035091">
    <property type="term" value="F:phosphatidylinositol binding"/>
    <property type="evidence" value="ECO:0007669"/>
    <property type="project" value="InterPro"/>
</dbReference>
<dbReference type="SUPFAM" id="SSF48464">
    <property type="entry name" value="ENTH/VHS domain"/>
    <property type="match status" value="1"/>
</dbReference>
<dbReference type="HOGENOM" id="CLU_015606_0_0_1"/>
<dbReference type="GO" id="GO:0005737">
    <property type="term" value="C:cytoplasm"/>
    <property type="evidence" value="ECO:0007669"/>
    <property type="project" value="TreeGrafter"/>
</dbReference>
<reference evidence="6" key="3">
    <citation type="submission" date="2018-07" db="EMBL/GenBank/DDBJ databases">
        <authorList>
            <person name="Quirk P.G."/>
            <person name="Krulwich T.A."/>
        </authorList>
    </citation>
    <scope>NUCLEOTIDE SEQUENCE</scope>
    <source>
        <strain evidence="6">96224</strain>
    </source>
</reference>
<dbReference type="Proteomes" id="UP000053110">
    <property type="component" value="Unassembled WGS sequence"/>
</dbReference>
<dbReference type="Pfam" id="PF04818">
    <property type="entry name" value="CID"/>
    <property type="match status" value="1"/>
</dbReference>
<dbReference type="PANTHER" id="PTHR15921:SF3">
    <property type="entry name" value="PRE-MRNA CLEAVAGE COMPLEX 2 PROTEIN PCF11"/>
    <property type="match status" value="1"/>
</dbReference>
<gene>
    <name evidence="5" type="ORF">BGT96224_391</name>
    <name evidence="6" type="ORF">BGT96224V2_LOCUS3874</name>
</gene>
<dbReference type="GO" id="GO:0016192">
    <property type="term" value="P:vesicle-mediated transport"/>
    <property type="evidence" value="ECO:0007669"/>
    <property type="project" value="UniProtKB-ARBA"/>
</dbReference>
<dbReference type="Pfam" id="PF11526">
    <property type="entry name" value="Pfc11_Clp1_ID"/>
    <property type="match status" value="1"/>
</dbReference>
<organism evidence="6">
    <name type="scientific">Blumeria graminis f. sp. tritici 96224</name>
    <dbReference type="NCBI Taxonomy" id="1268274"/>
    <lineage>
        <taxon>Eukaryota</taxon>
        <taxon>Fungi</taxon>
        <taxon>Dikarya</taxon>
        <taxon>Ascomycota</taxon>
        <taxon>Pezizomycotina</taxon>
        <taxon>Leotiomycetes</taxon>
        <taxon>Erysiphales</taxon>
        <taxon>Erysiphaceae</taxon>
        <taxon>Blumeria</taxon>
    </lineage>
</organism>
<proteinExistence type="predicted"/>
<dbReference type="GO" id="GO:0031124">
    <property type="term" value="P:mRNA 3'-end processing"/>
    <property type="evidence" value="ECO:0007669"/>
    <property type="project" value="InterPro"/>
</dbReference>
<dbReference type="PROSITE" id="PS51391">
    <property type="entry name" value="CID"/>
    <property type="match status" value="1"/>
</dbReference>
<feature type="region of interest" description="Disordered" evidence="2">
    <location>
        <begin position="438"/>
        <end position="479"/>
    </location>
</feature>
<evidence type="ECO:0000256" key="1">
    <source>
        <dbReference type="ARBA" id="ARBA00011446"/>
    </source>
</evidence>
<dbReference type="InterPro" id="IPR008942">
    <property type="entry name" value="ENTH_VHS"/>
</dbReference>
<feature type="compositionally biased region" description="Polar residues" evidence="2">
    <location>
        <begin position="464"/>
        <end position="473"/>
    </location>
</feature>
<dbReference type="CDD" id="cd16982">
    <property type="entry name" value="CID_Pcf11"/>
    <property type="match status" value="1"/>
</dbReference>
<dbReference type="GO" id="GO:0007034">
    <property type="term" value="P:vacuolar transport"/>
    <property type="evidence" value="ECO:0007669"/>
    <property type="project" value="UniProtKB-ARBA"/>
</dbReference>
<dbReference type="EMBL" id="KE375062">
    <property type="protein sequence ID" value="EPQ64437.1"/>
    <property type="molecule type" value="Genomic_DNA"/>
</dbReference>
<feature type="compositionally biased region" description="Polar residues" evidence="2">
    <location>
        <begin position="197"/>
        <end position="232"/>
    </location>
</feature>
<evidence type="ECO:0000256" key="2">
    <source>
        <dbReference type="SAM" id="MobiDB-lite"/>
    </source>
</evidence>
<dbReference type="PROSITE" id="PS50179">
    <property type="entry name" value="VHS"/>
    <property type="match status" value="1"/>
</dbReference>
<dbReference type="EMBL" id="UIGY01000094">
    <property type="protein sequence ID" value="SUZ10705.1"/>
    <property type="molecule type" value="Genomic_DNA"/>
</dbReference>
<feature type="compositionally biased region" description="Low complexity" evidence="2">
    <location>
        <begin position="452"/>
        <end position="463"/>
    </location>
</feature>
<feature type="domain" description="CID" evidence="4">
    <location>
        <begin position="5"/>
        <end position="143"/>
    </location>
</feature>
<feature type="region of interest" description="Disordered" evidence="2">
    <location>
        <begin position="149"/>
        <end position="232"/>
    </location>
</feature>